<dbReference type="EnsemblFungi" id="EJT78405">
    <property type="protein sequence ID" value="EJT78405"/>
    <property type="gene ID" value="GGTG_03506"/>
</dbReference>
<reference evidence="3" key="1">
    <citation type="submission" date="2010-07" db="EMBL/GenBank/DDBJ databases">
        <title>The genome sequence of Gaeumannomyces graminis var. tritici strain R3-111a-1.</title>
        <authorList>
            <consortium name="The Broad Institute Genome Sequencing Platform"/>
            <person name="Ma L.-J."/>
            <person name="Dead R."/>
            <person name="Young S."/>
            <person name="Zeng Q."/>
            <person name="Koehrsen M."/>
            <person name="Alvarado L."/>
            <person name="Berlin A."/>
            <person name="Chapman S.B."/>
            <person name="Chen Z."/>
            <person name="Freedman E."/>
            <person name="Gellesch M."/>
            <person name="Goldberg J."/>
            <person name="Griggs A."/>
            <person name="Gujja S."/>
            <person name="Heilman E.R."/>
            <person name="Heiman D."/>
            <person name="Hepburn T."/>
            <person name="Howarth C."/>
            <person name="Jen D."/>
            <person name="Larson L."/>
            <person name="Mehta T."/>
            <person name="Neiman D."/>
            <person name="Pearson M."/>
            <person name="Roberts A."/>
            <person name="Saif S."/>
            <person name="Shea T."/>
            <person name="Shenoy N."/>
            <person name="Sisk P."/>
            <person name="Stolte C."/>
            <person name="Sykes S."/>
            <person name="Walk T."/>
            <person name="White J."/>
            <person name="Yandava C."/>
            <person name="Haas B."/>
            <person name="Nusbaum C."/>
            <person name="Birren B."/>
        </authorList>
    </citation>
    <scope>NUCLEOTIDE SEQUENCE [LARGE SCALE GENOMIC DNA]</scope>
    <source>
        <strain evidence="3">R3-111a-1</strain>
    </source>
</reference>
<dbReference type="AlphaFoldDB" id="J3NQE9"/>
<dbReference type="Proteomes" id="UP000006039">
    <property type="component" value="Unassembled WGS sequence"/>
</dbReference>
<proteinExistence type="predicted"/>
<reference evidence="1" key="3">
    <citation type="submission" date="2010-09" db="EMBL/GenBank/DDBJ databases">
        <title>Annotation of Gaeumannomyces graminis var. tritici R3-111a-1.</title>
        <authorList>
            <consortium name="The Broad Institute Genome Sequencing Platform"/>
            <person name="Ma L.-J."/>
            <person name="Dead R."/>
            <person name="Young S.K."/>
            <person name="Zeng Q."/>
            <person name="Gargeya S."/>
            <person name="Fitzgerald M."/>
            <person name="Haas B."/>
            <person name="Abouelleil A."/>
            <person name="Alvarado L."/>
            <person name="Arachchi H.M."/>
            <person name="Berlin A."/>
            <person name="Brown A."/>
            <person name="Chapman S.B."/>
            <person name="Chen Z."/>
            <person name="Dunbar C."/>
            <person name="Freedman E."/>
            <person name="Gearin G."/>
            <person name="Gellesch M."/>
            <person name="Goldberg J."/>
            <person name="Griggs A."/>
            <person name="Gujja S."/>
            <person name="Heiman D."/>
            <person name="Howarth C."/>
            <person name="Larson L."/>
            <person name="Lui A."/>
            <person name="MacDonald P.J.P."/>
            <person name="Mehta T."/>
            <person name="Montmayeur A."/>
            <person name="Murphy C."/>
            <person name="Neiman D."/>
            <person name="Pearson M."/>
            <person name="Priest M."/>
            <person name="Roberts A."/>
            <person name="Saif S."/>
            <person name="Shea T."/>
            <person name="Shenoy N."/>
            <person name="Sisk P."/>
            <person name="Stolte C."/>
            <person name="Sykes S."/>
            <person name="Yandava C."/>
            <person name="Wortman J."/>
            <person name="Nusbaum C."/>
            <person name="Birren B."/>
        </authorList>
    </citation>
    <scope>NUCLEOTIDE SEQUENCE</scope>
    <source>
        <strain evidence="1">R3-111a-1</strain>
    </source>
</reference>
<gene>
    <name evidence="2" type="primary">20343964</name>
    <name evidence="1" type="ORF">GGTG_03506</name>
</gene>
<protein>
    <submittedName>
        <fullName evidence="1 2">Uncharacterized protein</fullName>
    </submittedName>
</protein>
<reference evidence="2" key="4">
    <citation type="journal article" date="2015" name="G3 (Bethesda)">
        <title>Genome sequences of three phytopathogenic species of the Magnaporthaceae family of fungi.</title>
        <authorList>
            <person name="Okagaki L.H."/>
            <person name="Nunes C.C."/>
            <person name="Sailsbery J."/>
            <person name="Clay B."/>
            <person name="Brown D."/>
            <person name="John T."/>
            <person name="Oh Y."/>
            <person name="Young N."/>
            <person name="Fitzgerald M."/>
            <person name="Haas B.J."/>
            <person name="Zeng Q."/>
            <person name="Young S."/>
            <person name="Adiconis X."/>
            <person name="Fan L."/>
            <person name="Levin J.Z."/>
            <person name="Mitchell T.K."/>
            <person name="Okubara P.A."/>
            <person name="Farman M.L."/>
            <person name="Kohn L.M."/>
            <person name="Birren B."/>
            <person name="Ma L.-J."/>
            <person name="Dean R.A."/>
        </authorList>
    </citation>
    <scope>NUCLEOTIDE SEQUENCE</scope>
    <source>
        <strain evidence="2">R3-111a-1</strain>
    </source>
</reference>
<dbReference type="VEuPathDB" id="FungiDB:GGTG_03506"/>
<dbReference type="OrthoDB" id="432970at2759"/>
<dbReference type="eggNOG" id="ENOG502RN8B">
    <property type="taxonomic scope" value="Eukaryota"/>
</dbReference>
<evidence type="ECO:0000313" key="3">
    <source>
        <dbReference type="Proteomes" id="UP000006039"/>
    </source>
</evidence>
<reference evidence="2" key="5">
    <citation type="submission" date="2018-04" db="UniProtKB">
        <authorList>
            <consortium name="EnsemblFungi"/>
        </authorList>
    </citation>
    <scope>IDENTIFICATION</scope>
    <source>
        <strain evidence="2">R3-111a-1</strain>
    </source>
</reference>
<evidence type="ECO:0000313" key="1">
    <source>
        <dbReference type="EMBL" id="EJT78405.1"/>
    </source>
</evidence>
<keyword evidence="3" id="KW-1185">Reference proteome</keyword>
<dbReference type="HOGENOM" id="CLU_1360482_0_0_1"/>
<evidence type="ECO:0000313" key="2">
    <source>
        <dbReference type="EnsemblFungi" id="EJT78405"/>
    </source>
</evidence>
<dbReference type="GeneID" id="20343964"/>
<dbReference type="RefSeq" id="XP_009219550.1">
    <property type="nucleotide sequence ID" value="XM_009221286.1"/>
</dbReference>
<organism evidence="1">
    <name type="scientific">Gaeumannomyces tritici (strain R3-111a-1)</name>
    <name type="common">Wheat and barley take-all root rot fungus</name>
    <name type="synonym">Gaeumannomyces graminis var. tritici</name>
    <dbReference type="NCBI Taxonomy" id="644352"/>
    <lineage>
        <taxon>Eukaryota</taxon>
        <taxon>Fungi</taxon>
        <taxon>Dikarya</taxon>
        <taxon>Ascomycota</taxon>
        <taxon>Pezizomycotina</taxon>
        <taxon>Sordariomycetes</taxon>
        <taxon>Sordariomycetidae</taxon>
        <taxon>Magnaporthales</taxon>
        <taxon>Magnaporthaceae</taxon>
        <taxon>Gaeumannomyces</taxon>
    </lineage>
</organism>
<accession>J3NQE9</accession>
<sequence length="201" mass="22838">MPTWEEAQNTPILQHTHIPHHTCFPFGDAHYILPAPLVDPPEGKSAFEFYATRISRYHEDWRNRFPNFGDAWEFLFGPNTERDLRELHDDARIEMLIVAEVGSNCPRFRETLAGVNEPPLGLALDGDERGDMAEGTIEEQARILTVRGIQVAIKARLLEGKAMSWMDAGPVLRDCGESWYQGMPLFRIAVDTMKHKAPRLG</sequence>
<name>J3NQE9_GAET3</name>
<reference evidence="1" key="2">
    <citation type="submission" date="2010-07" db="EMBL/GenBank/DDBJ databases">
        <authorList>
            <consortium name="The Broad Institute Genome Sequencing Platform"/>
            <consortium name="Broad Institute Genome Sequencing Center for Infectious Disease"/>
            <person name="Ma L.-J."/>
            <person name="Dead R."/>
            <person name="Young S."/>
            <person name="Zeng Q."/>
            <person name="Koehrsen M."/>
            <person name="Alvarado L."/>
            <person name="Berlin A."/>
            <person name="Chapman S.B."/>
            <person name="Chen Z."/>
            <person name="Freedman E."/>
            <person name="Gellesch M."/>
            <person name="Goldberg J."/>
            <person name="Griggs A."/>
            <person name="Gujja S."/>
            <person name="Heilman E.R."/>
            <person name="Heiman D."/>
            <person name="Hepburn T."/>
            <person name="Howarth C."/>
            <person name="Jen D."/>
            <person name="Larson L."/>
            <person name="Mehta T."/>
            <person name="Neiman D."/>
            <person name="Pearson M."/>
            <person name="Roberts A."/>
            <person name="Saif S."/>
            <person name="Shea T."/>
            <person name="Shenoy N."/>
            <person name="Sisk P."/>
            <person name="Stolte C."/>
            <person name="Sykes S."/>
            <person name="Walk T."/>
            <person name="White J."/>
            <person name="Yandava C."/>
            <person name="Haas B."/>
            <person name="Nusbaum C."/>
            <person name="Birren B."/>
        </authorList>
    </citation>
    <scope>NUCLEOTIDE SEQUENCE</scope>
    <source>
        <strain evidence="1">R3-111a-1</strain>
    </source>
</reference>
<dbReference type="EMBL" id="GL385396">
    <property type="protein sequence ID" value="EJT78405.1"/>
    <property type="molecule type" value="Genomic_DNA"/>
</dbReference>